<keyword evidence="1" id="KW-1133">Transmembrane helix</keyword>
<dbReference type="EMBL" id="KQ414763">
    <property type="protein sequence ID" value="KOC61425.1"/>
    <property type="molecule type" value="Genomic_DNA"/>
</dbReference>
<dbReference type="STRING" id="597456.A0A0L7QS11"/>
<keyword evidence="4" id="KW-1185">Reference proteome</keyword>
<dbReference type="Proteomes" id="UP000053825">
    <property type="component" value="Unassembled WGS sequence"/>
</dbReference>
<dbReference type="InterPro" id="IPR041426">
    <property type="entry name" value="Mos1_HTH"/>
</dbReference>
<evidence type="ECO:0000313" key="4">
    <source>
        <dbReference type="Proteomes" id="UP000053825"/>
    </source>
</evidence>
<keyword evidence="1" id="KW-0472">Membrane</keyword>
<name>A0A0L7QS11_9HYME</name>
<proteinExistence type="predicted"/>
<evidence type="ECO:0000256" key="1">
    <source>
        <dbReference type="SAM" id="Phobius"/>
    </source>
</evidence>
<sequence length="95" mass="11026">MSIFSTFYLCFFTAKQVSIDKMHIRHILFYELPRGSTAMKTVKNVCEVYGEDAVKIRMCYKWFKKFRSGDFCLDDSLAAYLAAILLICPVVAYSR</sequence>
<feature type="domain" description="Mos1 transposase HTH" evidence="2">
    <location>
        <begin position="21"/>
        <end position="70"/>
    </location>
</feature>
<dbReference type="Pfam" id="PF17906">
    <property type="entry name" value="HTH_48"/>
    <property type="match status" value="1"/>
</dbReference>
<keyword evidence="1" id="KW-0812">Transmembrane</keyword>
<gene>
    <name evidence="3" type="ORF">WH47_06171</name>
</gene>
<evidence type="ECO:0000259" key="2">
    <source>
        <dbReference type="Pfam" id="PF17906"/>
    </source>
</evidence>
<organism evidence="3 4">
    <name type="scientific">Habropoda laboriosa</name>
    <dbReference type="NCBI Taxonomy" id="597456"/>
    <lineage>
        <taxon>Eukaryota</taxon>
        <taxon>Metazoa</taxon>
        <taxon>Ecdysozoa</taxon>
        <taxon>Arthropoda</taxon>
        <taxon>Hexapoda</taxon>
        <taxon>Insecta</taxon>
        <taxon>Pterygota</taxon>
        <taxon>Neoptera</taxon>
        <taxon>Endopterygota</taxon>
        <taxon>Hymenoptera</taxon>
        <taxon>Apocrita</taxon>
        <taxon>Aculeata</taxon>
        <taxon>Apoidea</taxon>
        <taxon>Anthophila</taxon>
        <taxon>Apidae</taxon>
        <taxon>Habropoda</taxon>
    </lineage>
</organism>
<dbReference type="Gene3D" id="1.10.10.1450">
    <property type="match status" value="1"/>
</dbReference>
<dbReference type="AlphaFoldDB" id="A0A0L7QS11"/>
<reference evidence="3 4" key="1">
    <citation type="submission" date="2015-07" db="EMBL/GenBank/DDBJ databases">
        <title>The genome of Habropoda laboriosa.</title>
        <authorList>
            <person name="Pan H."/>
            <person name="Kapheim K."/>
        </authorList>
    </citation>
    <scope>NUCLEOTIDE SEQUENCE [LARGE SCALE GENOMIC DNA]</scope>
    <source>
        <strain evidence="3">0110345459</strain>
    </source>
</reference>
<feature type="transmembrane region" description="Helical" evidence="1">
    <location>
        <begin position="77"/>
        <end position="94"/>
    </location>
</feature>
<evidence type="ECO:0000313" key="3">
    <source>
        <dbReference type="EMBL" id="KOC61425.1"/>
    </source>
</evidence>
<accession>A0A0L7QS11</accession>
<protein>
    <recommendedName>
        <fullName evidence="2">Mos1 transposase HTH domain-containing protein</fullName>
    </recommendedName>
</protein>